<comment type="caution">
    <text evidence="4">The sequence shown here is derived from an EMBL/GenBank/DDBJ whole genome shotgun (WGS) entry which is preliminary data.</text>
</comment>
<gene>
    <name evidence="4" type="ORF">PIIN_10135</name>
</gene>
<protein>
    <submittedName>
        <fullName evidence="4">Related to LIA1-Protein that binds to the C-terminal domain of Hyp2p (EIF5A)</fullName>
    </submittedName>
</protein>
<dbReference type="Pfam" id="PF13646">
    <property type="entry name" value="HEAT_2"/>
    <property type="match status" value="2"/>
</dbReference>
<dbReference type="SMART" id="SM00567">
    <property type="entry name" value="EZ_HEAT"/>
    <property type="match status" value="4"/>
</dbReference>
<dbReference type="GO" id="GO:0019135">
    <property type="term" value="F:deoxyhypusine monooxygenase activity"/>
    <property type="evidence" value="ECO:0007669"/>
    <property type="project" value="TreeGrafter"/>
</dbReference>
<dbReference type="Proteomes" id="UP000007148">
    <property type="component" value="Unassembled WGS sequence"/>
</dbReference>
<feature type="compositionally biased region" description="Basic and acidic residues" evidence="3">
    <location>
        <begin position="87"/>
        <end position="101"/>
    </location>
</feature>
<comment type="function">
    <text evidence="1">Catalyzes the hydroxylation of the N(6)-(4-aminobutyl)-L-lysine intermediate produced by deoxyhypusine synthase/DHPS on a critical lysine of the eukaryotic translation initiation factor 5A/eIF-5A. This is the second step of the post-translational modification of that lysine into an unusual amino acid residue named hypusine. Hypusination is unique to mature eIF-5A factor and is essential for its function.</text>
</comment>
<dbReference type="PROSITE" id="PS50077">
    <property type="entry name" value="HEAT_REPEAT"/>
    <property type="match status" value="1"/>
</dbReference>
<dbReference type="AlphaFoldDB" id="G4TXU2"/>
<evidence type="ECO:0000313" key="4">
    <source>
        <dbReference type="EMBL" id="CCA76135.1"/>
    </source>
</evidence>
<evidence type="ECO:0000313" key="5">
    <source>
        <dbReference type="Proteomes" id="UP000007148"/>
    </source>
</evidence>
<dbReference type="InterPro" id="IPR004155">
    <property type="entry name" value="PBS_lyase_HEAT"/>
</dbReference>
<accession>G4TXU2</accession>
<dbReference type="InterPro" id="IPR021133">
    <property type="entry name" value="HEAT_type_2"/>
</dbReference>
<feature type="region of interest" description="Disordered" evidence="3">
    <location>
        <begin position="87"/>
        <end position="124"/>
    </location>
</feature>
<dbReference type="PANTHER" id="PTHR12697:SF5">
    <property type="entry name" value="DEOXYHYPUSINE HYDROXYLASE"/>
    <property type="match status" value="1"/>
</dbReference>
<dbReference type="STRING" id="1109443.G4TXU2"/>
<feature type="repeat" description="HEAT" evidence="2">
    <location>
        <begin position="194"/>
        <end position="233"/>
    </location>
</feature>
<keyword evidence="5" id="KW-1185">Reference proteome</keyword>
<dbReference type="eggNOG" id="KOG0567">
    <property type="taxonomic scope" value="Eukaryota"/>
</dbReference>
<evidence type="ECO:0000256" key="1">
    <source>
        <dbReference type="ARBA" id="ARBA00045876"/>
    </source>
</evidence>
<organism evidence="4 5">
    <name type="scientific">Serendipita indica (strain DSM 11827)</name>
    <name type="common">Root endophyte fungus</name>
    <name type="synonym">Piriformospora indica</name>
    <dbReference type="NCBI Taxonomy" id="1109443"/>
    <lineage>
        <taxon>Eukaryota</taxon>
        <taxon>Fungi</taxon>
        <taxon>Dikarya</taxon>
        <taxon>Basidiomycota</taxon>
        <taxon>Agaricomycotina</taxon>
        <taxon>Agaricomycetes</taxon>
        <taxon>Sebacinales</taxon>
        <taxon>Serendipitaceae</taxon>
        <taxon>Serendipita</taxon>
    </lineage>
</organism>
<evidence type="ECO:0000256" key="2">
    <source>
        <dbReference type="PROSITE-ProRule" id="PRU00103"/>
    </source>
</evidence>
<dbReference type="OrthoDB" id="421002at2759"/>
<reference evidence="4 5" key="1">
    <citation type="journal article" date="2011" name="PLoS Pathog.">
        <title>Endophytic Life Strategies Decoded by Genome and Transcriptome Analyses of the Mutualistic Root Symbiont Piriformospora indica.</title>
        <authorList>
            <person name="Zuccaro A."/>
            <person name="Lahrmann U."/>
            <person name="Guldener U."/>
            <person name="Langen G."/>
            <person name="Pfiffi S."/>
            <person name="Biedenkopf D."/>
            <person name="Wong P."/>
            <person name="Samans B."/>
            <person name="Grimm C."/>
            <person name="Basiewicz M."/>
            <person name="Murat C."/>
            <person name="Martin F."/>
            <person name="Kogel K.H."/>
        </authorList>
    </citation>
    <scope>NUCLEOTIDE SEQUENCE [LARGE SCALE GENOMIC DNA]</scope>
    <source>
        <strain evidence="4 5">DSM 11827</strain>
    </source>
</reference>
<name>G4TXU2_SERID</name>
<sequence>MDDNEQVSKLRNPLALPILTSVLRNLAEDPMVRHEAAEAIGAISQEDCLALLEEYANRPGECREVRETCEIAIAKIRWDWGEGKSVREKEAKQAESDKQFTSEDPAPPIAIPESKPGKKYTASDEEIEQLRQTLVDNNVPLFTRYRAMFSLRNLCPTHPKAIDALASAFTASEPSALFKHEVAFIFGQVLSPLSVPALIKVLEDEEENAMVRHEAAEALGGIATEECLPVLKKWMNKEDAPTVVRESCIVAMDMWEYENSNEFQYANGLSSEPPLAQPITV</sequence>
<dbReference type="FunCoup" id="G4TXU2">
    <property type="interactions" value="348"/>
</dbReference>
<dbReference type="PANTHER" id="PTHR12697">
    <property type="entry name" value="PBS LYASE HEAT-LIKE PROTEIN"/>
    <property type="match status" value="1"/>
</dbReference>
<dbReference type="SUPFAM" id="SSF48371">
    <property type="entry name" value="ARM repeat"/>
    <property type="match status" value="1"/>
</dbReference>
<dbReference type="HOGENOM" id="CLU_053974_2_0_1"/>
<dbReference type="EMBL" id="CAFZ01000620">
    <property type="protein sequence ID" value="CCA76135.1"/>
    <property type="molecule type" value="Genomic_DNA"/>
</dbReference>
<proteinExistence type="predicted"/>
<dbReference type="InParanoid" id="G4TXU2"/>
<dbReference type="InterPro" id="IPR011989">
    <property type="entry name" value="ARM-like"/>
</dbReference>
<dbReference type="OMA" id="HGDGPRC"/>
<dbReference type="InterPro" id="IPR016024">
    <property type="entry name" value="ARM-type_fold"/>
</dbReference>
<dbReference type="Gene3D" id="1.25.10.10">
    <property type="entry name" value="Leucine-rich Repeat Variant"/>
    <property type="match status" value="2"/>
</dbReference>
<evidence type="ECO:0000256" key="3">
    <source>
        <dbReference type="SAM" id="MobiDB-lite"/>
    </source>
</evidence>